<sequence length="321" mass="35952">MRFGGKSSSRRNLSSSPVTVHITSQEIAARKLGWHNLEMATRALHRDGLVVLQDVIEHSKLDALNSTMIRDAYKLQALGDDGPFNYNKGNIQQDPPMTRAHCYPSIFLNPLATQVTTSVLGPKPRLTFVSGNSALPPMNGIEPQSQPVHTDADFDHPESPFAVVVNVPLIDMDVENGSTEVWLGTHNTTSLAAHEGKQGDRASDRIAKHLLEQRRQERAPCQPYVKKGSIVIRDLRLWHAGKPNFSNDVRVMLAMIHFAPWYRNAMTVEFSEDLTPLLDHEGADLQIQRTLVSEQTILDGYLSRGYGNSYDFNQKSRLEDF</sequence>
<dbReference type="Pfam" id="PF05721">
    <property type="entry name" value="PhyH"/>
    <property type="match status" value="1"/>
</dbReference>
<proteinExistence type="predicted"/>
<gene>
    <name evidence="1" type="ORF">M436DRAFT_58482</name>
</gene>
<dbReference type="Proteomes" id="UP000027730">
    <property type="component" value="Unassembled WGS sequence"/>
</dbReference>
<dbReference type="RefSeq" id="XP_013422586.1">
    <property type="nucleotide sequence ID" value="XM_013567132.1"/>
</dbReference>
<dbReference type="InterPro" id="IPR008775">
    <property type="entry name" value="Phytyl_CoA_dOase-like"/>
</dbReference>
<dbReference type="HOGENOM" id="CLU_043410_0_1_1"/>
<dbReference type="PANTHER" id="PTHR37563">
    <property type="entry name" value="PHYTANOYL-COA DIOXYGENASE FAMILY PROTEIN (AFU_ORTHOLOGUE AFUA_2G03330)"/>
    <property type="match status" value="1"/>
</dbReference>
<dbReference type="EMBL" id="KL584730">
    <property type="protein sequence ID" value="KEQ68392.1"/>
    <property type="molecule type" value="Genomic_DNA"/>
</dbReference>
<evidence type="ECO:0000313" key="1">
    <source>
        <dbReference type="EMBL" id="KEQ68392.1"/>
    </source>
</evidence>
<accession>A0A074WES6</accession>
<protein>
    <recommendedName>
        <fullName evidence="3">Phytanoyl-CoA dioxygenase family protein</fullName>
    </recommendedName>
</protein>
<dbReference type="GeneID" id="25412665"/>
<dbReference type="Gene3D" id="2.60.120.620">
    <property type="entry name" value="q2cbj1_9rhob like domain"/>
    <property type="match status" value="1"/>
</dbReference>
<evidence type="ECO:0000313" key="2">
    <source>
        <dbReference type="Proteomes" id="UP000027730"/>
    </source>
</evidence>
<organism evidence="1 2">
    <name type="scientific">Aureobasidium namibiae CBS 147.97</name>
    <dbReference type="NCBI Taxonomy" id="1043004"/>
    <lineage>
        <taxon>Eukaryota</taxon>
        <taxon>Fungi</taxon>
        <taxon>Dikarya</taxon>
        <taxon>Ascomycota</taxon>
        <taxon>Pezizomycotina</taxon>
        <taxon>Dothideomycetes</taxon>
        <taxon>Dothideomycetidae</taxon>
        <taxon>Dothideales</taxon>
        <taxon>Saccotheciaceae</taxon>
        <taxon>Aureobasidium</taxon>
    </lineage>
</organism>
<name>A0A074WES6_9PEZI</name>
<dbReference type="InterPro" id="IPR051961">
    <property type="entry name" value="Fungal_Metabolite_Diox"/>
</dbReference>
<dbReference type="AlphaFoldDB" id="A0A074WES6"/>
<dbReference type="PANTHER" id="PTHR37563:SF2">
    <property type="entry name" value="PHYTANOYL-COA DIOXYGENASE FAMILY PROTEIN (AFU_ORTHOLOGUE AFUA_2G03330)"/>
    <property type="match status" value="1"/>
</dbReference>
<evidence type="ECO:0008006" key="3">
    <source>
        <dbReference type="Google" id="ProtNLM"/>
    </source>
</evidence>
<reference evidence="1 2" key="1">
    <citation type="journal article" date="2014" name="BMC Genomics">
        <title>Genome sequencing of four Aureobasidium pullulans varieties: biotechnological potential, stress tolerance, and description of new species.</title>
        <authorList>
            <person name="Gostin Ar C."/>
            <person name="Ohm R.A."/>
            <person name="Kogej T."/>
            <person name="Sonjak S."/>
            <person name="Turk M."/>
            <person name="Zajc J."/>
            <person name="Zalar P."/>
            <person name="Grube M."/>
            <person name="Sun H."/>
            <person name="Han J."/>
            <person name="Sharma A."/>
            <person name="Chiniquy J."/>
            <person name="Ngan C.Y."/>
            <person name="Lipzen A."/>
            <person name="Barry K."/>
            <person name="Grigoriev I.V."/>
            <person name="Gunde-Cimerman N."/>
        </authorList>
    </citation>
    <scope>NUCLEOTIDE SEQUENCE [LARGE SCALE GENOMIC DNA]</scope>
    <source>
        <strain evidence="1 2">CBS 147.97</strain>
    </source>
</reference>
<dbReference type="SUPFAM" id="SSF51197">
    <property type="entry name" value="Clavaminate synthase-like"/>
    <property type="match status" value="1"/>
</dbReference>
<dbReference type="OrthoDB" id="407832at2759"/>
<keyword evidence="2" id="KW-1185">Reference proteome</keyword>